<dbReference type="InterPro" id="IPR031778">
    <property type="entry name" value="Sortilin_N"/>
</dbReference>
<keyword evidence="2" id="KW-0677">Repeat</keyword>
<feature type="signal peptide" evidence="6">
    <location>
        <begin position="1"/>
        <end position="16"/>
    </location>
</feature>
<name>A0AAU9IHJ1_9CILI</name>
<feature type="transmembrane region" description="Helical" evidence="5">
    <location>
        <begin position="701"/>
        <end position="723"/>
    </location>
</feature>
<keyword evidence="5" id="KW-0812">Transmembrane</keyword>
<proteinExistence type="predicted"/>
<dbReference type="SUPFAM" id="SSF110296">
    <property type="entry name" value="Oligoxyloglucan reducing end-specific cellobiohydrolase"/>
    <property type="match status" value="1"/>
</dbReference>
<dbReference type="InterPro" id="IPR015943">
    <property type="entry name" value="WD40/YVTN_repeat-like_dom_sf"/>
</dbReference>
<evidence type="ECO:0000313" key="9">
    <source>
        <dbReference type="Proteomes" id="UP001162131"/>
    </source>
</evidence>
<dbReference type="InterPro" id="IPR050310">
    <property type="entry name" value="VPS10-sortilin"/>
</dbReference>
<dbReference type="InterPro" id="IPR006581">
    <property type="entry name" value="VPS10"/>
</dbReference>
<evidence type="ECO:0000256" key="5">
    <source>
        <dbReference type="SAM" id="Phobius"/>
    </source>
</evidence>
<keyword evidence="3 5" id="KW-0472">Membrane</keyword>
<evidence type="ECO:0000256" key="2">
    <source>
        <dbReference type="ARBA" id="ARBA00022737"/>
    </source>
</evidence>
<comment type="caution">
    <text evidence="8">The sequence shown here is derived from an EMBL/GenBank/DDBJ whole genome shotgun (WGS) entry which is preliminary data.</text>
</comment>
<dbReference type="InterPro" id="IPR031777">
    <property type="entry name" value="Sortilin_C"/>
</dbReference>
<dbReference type="AlphaFoldDB" id="A0AAU9IHJ1"/>
<dbReference type="Pfam" id="PF15902">
    <property type="entry name" value="Sortilin-Vps10"/>
    <property type="match status" value="1"/>
</dbReference>
<dbReference type="PANTHER" id="PTHR12106:SF27">
    <property type="entry name" value="SORTILIN-RELATED RECEPTOR"/>
    <property type="match status" value="1"/>
</dbReference>
<evidence type="ECO:0000313" key="8">
    <source>
        <dbReference type="EMBL" id="CAG9311653.1"/>
    </source>
</evidence>
<protein>
    <recommendedName>
        <fullName evidence="7">VPS10 domain-containing protein</fullName>
    </recommendedName>
</protein>
<keyword evidence="9" id="KW-1185">Reference proteome</keyword>
<feature type="chain" id="PRO_5043515892" description="VPS10 domain-containing protein" evidence="6">
    <location>
        <begin position="17"/>
        <end position="780"/>
    </location>
</feature>
<dbReference type="Gene3D" id="2.10.70.80">
    <property type="match status" value="1"/>
</dbReference>
<accession>A0AAU9IHJ1</accession>
<evidence type="ECO:0000256" key="4">
    <source>
        <dbReference type="ARBA" id="ARBA00023180"/>
    </source>
</evidence>
<dbReference type="SMART" id="SM00602">
    <property type="entry name" value="VPS10"/>
    <property type="match status" value="1"/>
</dbReference>
<keyword evidence="5" id="KW-1133">Transmembrane helix</keyword>
<evidence type="ECO:0000256" key="6">
    <source>
        <dbReference type="SAM" id="SignalP"/>
    </source>
</evidence>
<dbReference type="PANTHER" id="PTHR12106">
    <property type="entry name" value="SORTILIN RELATED"/>
    <property type="match status" value="1"/>
</dbReference>
<dbReference type="Pfam" id="PF15901">
    <property type="entry name" value="Sortilin_C"/>
    <property type="match status" value="1"/>
</dbReference>
<dbReference type="Proteomes" id="UP001162131">
    <property type="component" value="Unassembled WGS sequence"/>
</dbReference>
<dbReference type="Gene3D" id="3.30.60.270">
    <property type="match status" value="1"/>
</dbReference>
<dbReference type="GO" id="GO:0005794">
    <property type="term" value="C:Golgi apparatus"/>
    <property type="evidence" value="ECO:0007669"/>
    <property type="project" value="TreeGrafter"/>
</dbReference>
<feature type="domain" description="VPS10" evidence="7">
    <location>
        <begin position="45"/>
        <end position="702"/>
    </location>
</feature>
<dbReference type="Gene3D" id="2.130.10.10">
    <property type="entry name" value="YVTN repeat-like/Quinoprotein amine dehydrogenase"/>
    <property type="match status" value="2"/>
</dbReference>
<dbReference type="GO" id="GO:0016020">
    <property type="term" value="C:membrane"/>
    <property type="evidence" value="ECO:0007669"/>
    <property type="project" value="UniProtKB-SubCell"/>
</dbReference>
<reference evidence="8" key="1">
    <citation type="submission" date="2021-09" db="EMBL/GenBank/DDBJ databases">
        <authorList>
            <consortium name="AG Swart"/>
            <person name="Singh M."/>
            <person name="Singh A."/>
            <person name="Seah K."/>
            <person name="Emmerich C."/>
        </authorList>
    </citation>
    <scope>NUCLEOTIDE SEQUENCE</scope>
    <source>
        <strain evidence="8">ATCC30299</strain>
    </source>
</reference>
<gene>
    <name evidence="8" type="ORF">BSTOLATCC_MIC3939</name>
</gene>
<evidence type="ECO:0000256" key="1">
    <source>
        <dbReference type="ARBA" id="ARBA00004370"/>
    </source>
</evidence>
<evidence type="ECO:0000256" key="3">
    <source>
        <dbReference type="ARBA" id="ARBA00023136"/>
    </source>
</evidence>
<dbReference type="EMBL" id="CAJZBQ010000004">
    <property type="protein sequence ID" value="CAG9311653.1"/>
    <property type="molecule type" value="Genomic_DNA"/>
</dbReference>
<dbReference type="GO" id="GO:0006892">
    <property type="term" value="P:post-Golgi vesicle-mediated transport"/>
    <property type="evidence" value="ECO:0007669"/>
    <property type="project" value="TreeGrafter"/>
</dbReference>
<comment type="subcellular location">
    <subcellularLocation>
        <location evidence="1">Membrane</location>
    </subcellularLocation>
</comment>
<keyword evidence="4" id="KW-0325">Glycoprotein</keyword>
<keyword evidence="6" id="KW-0732">Signal</keyword>
<organism evidence="8 9">
    <name type="scientific">Blepharisma stoltei</name>
    <dbReference type="NCBI Taxonomy" id="1481888"/>
    <lineage>
        <taxon>Eukaryota</taxon>
        <taxon>Sar</taxon>
        <taxon>Alveolata</taxon>
        <taxon>Ciliophora</taxon>
        <taxon>Postciliodesmatophora</taxon>
        <taxon>Heterotrichea</taxon>
        <taxon>Heterotrichida</taxon>
        <taxon>Blepharismidae</taxon>
        <taxon>Blepharisma</taxon>
    </lineage>
</organism>
<sequence length="780" mass="88155">MVLLILSFCLVSFALAEPNPDRVEYQYIDLNSPVTEIKFCGAQDEVMLLLTTENSVYRSENKGFSWKPLSPILEKEGKKTGSTVGKVTQIIINPADKQVVVMLGSTGLNWFSEDCGKTIKALNYGRPMEEYHFHPTERDWGLAASWSKCSDFVDQPCKKYRAVYLTKDLGETWTKVVDYVVQFSWAYENLAKYIRKNIPKERIYVTRSLEEGDQKVAGWSYNVDMIKSDDFFLTSSILVPHGNKFLLADRYILVAQSIEEGSQDVQLQISNEKNIEKFYKADLPIKRISEHSYTLLDTSEGSIFLNVNHYGPGSRYGNIYESDVTGRKFAVSLLHNVRDAKGYCDFDKIYGLEGIYIANTYDREKTNEEFDASTTKKKKVIADLDQSYKKTVITFDKGGLWKPLTPPEKDSNGKRVLCKDEDCSLHLHSITSQKFGPAYSSENAVGIIIGVGNVGKYLSNKPDELNTYLSRDGGLTWTEIKKGSYIYEIGDHGAIIVMADDQKATDKVYFSWNEGLTWDSVKFTDTPIEIDNIIIEPKATSQNFIIYGQIGEKGASVAIDFSSLHEPQCKGADKPGEGSSDYELWSPNDGRAGNECLLGRKVEYVRRKRESECFNGEQFERGTFKYNCECTKADYECDLGFFSENEGPCKKIEGFIDEEKCQDGDLYYEVSRGYRKVAGDTCVYGVSEDLDPFTFECDTNAISTTGIIIILVLIAIIIALLYVRFSDFICKKWTEFKGLEVFDKAGYFSDLSKAPEGMEEELPSIVADTFDEESQFNSKS</sequence>
<evidence type="ECO:0000259" key="7">
    <source>
        <dbReference type="SMART" id="SM00602"/>
    </source>
</evidence>